<dbReference type="Gene3D" id="1.25.40.10">
    <property type="entry name" value="Tetratricopeptide repeat domain"/>
    <property type="match status" value="1"/>
</dbReference>
<dbReference type="InterPro" id="IPR036388">
    <property type="entry name" value="WH-like_DNA-bd_sf"/>
</dbReference>
<dbReference type="RefSeq" id="WP_212506226.1">
    <property type="nucleotide sequence ID" value="NZ_CP060696.1"/>
</dbReference>
<dbReference type="AlphaFoldDB" id="A0A7G9WEP6"/>
<dbReference type="PANTHER" id="PTHR35807:SF1">
    <property type="entry name" value="TRANSCRIPTIONAL REGULATOR REDD"/>
    <property type="match status" value="1"/>
</dbReference>
<dbReference type="GO" id="GO:0003677">
    <property type="term" value="F:DNA binding"/>
    <property type="evidence" value="ECO:0007669"/>
    <property type="project" value="TreeGrafter"/>
</dbReference>
<dbReference type="Gene3D" id="1.10.10.10">
    <property type="entry name" value="Winged helix-like DNA-binding domain superfamily/Winged helix DNA-binding domain"/>
    <property type="match status" value="1"/>
</dbReference>
<evidence type="ECO:0000259" key="4">
    <source>
        <dbReference type="SMART" id="SM01043"/>
    </source>
</evidence>
<protein>
    <recommendedName>
        <fullName evidence="4">Bacterial transcriptional activator domain-containing protein</fullName>
    </recommendedName>
</protein>
<keyword evidence="1" id="KW-0805">Transcription regulation</keyword>
<dbReference type="SMART" id="SM01043">
    <property type="entry name" value="BTAD"/>
    <property type="match status" value="1"/>
</dbReference>
<evidence type="ECO:0000256" key="2">
    <source>
        <dbReference type="ARBA" id="ARBA00023163"/>
    </source>
</evidence>
<dbReference type="InterPro" id="IPR051677">
    <property type="entry name" value="AfsR-DnrI-RedD_regulator"/>
</dbReference>
<keyword evidence="2" id="KW-0804">Transcription</keyword>
<organism evidence="5 6">
    <name type="scientific">Caproicibacterium amylolyticum</name>
    <dbReference type="NCBI Taxonomy" id="2766537"/>
    <lineage>
        <taxon>Bacteria</taxon>
        <taxon>Bacillati</taxon>
        <taxon>Bacillota</taxon>
        <taxon>Clostridia</taxon>
        <taxon>Eubacteriales</taxon>
        <taxon>Oscillospiraceae</taxon>
        <taxon>Caproicibacterium</taxon>
    </lineage>
</organism>
<feature type="domain" description="Bacterial transcriptional activator" evidence="4">
    <location>
        <begin position="114"/>
        <end position="256"/>
    </location>
</feature>
<reference evidence="5 6" key="1">
    <citation type="submission" date="2020-08" db="EMBL/GenBank/DDBJ databases">
        <authorList>
            <person name="Ren C."/>
            <person name="Gu Y."/>
            <person name="Xu Y."/>
        </authorList>
    </citation>
    <scope>NUCLEOTIDE SEQUENCE [LARGE SCALE GENOMIC DNA]</scope>
    <source>
        <strain evidence="5 6">LBM18003</strain>
    </source>
</reference>
<dbReference type="GO" id="GO:0006355">
    <property type="term" value="P:regulation of DNA-templated transcription"/>
    <property type="evidence" value="ECO:0007669"/>
    <property type="project" value="TreeGrafter"/>
</dbReference>
<evidence type="ECO:0000256" key="3">
    <source>
        <dbReference type="SAM" id="MobiDB-lite"/>
    </source>
</evidence>
<dbReference type="Proteomes" id="UP000516046">
    <property type="component" value="Chromosome"/>
</dbReference>
<dbReference type="PANTHER" id="PTHR35807">
    <property type="entry name" value="TRANSCRIPTIONAL REGULATOR REDD-RELATED"/>
    <property type="match status" value="1"/>
</dbReference>
<dbReference type="EMBL" id="CP060696">
    <property type="protein sequence ID" value="QNO17158.1"/>
    <property type="molecule type" value="Genomic_DNA"/>
</dbReference>
<sequence length="423" mass="48467">MMETQKIVAEAKMLGKFSLTVGDKTITCQKHRPTLVWLLLEILIYTRRSPLSVEELMKVLWDHSSGSSDPMNALKNLVYRTRDLLQESFGDEGGRFILFYGDTYCWNPTLETHTDVDRFNRLCRTIEEAKSASEKIQLCTETIHLYAGAFLEGTEHSQWAQDTRLELEDRFAQCIASRCEAMEQMNHTENLPEFCLENLKKAPLNIKLHRLTLFCYLKAERFAEALSHYNSTTSLFFQEKGTDVAPELRDLYRLITKNFRHAQMDISFVREELQEAADIQNAYFCDFEAFRNLYRVEARACARSHEPATIVLLTLAMADGSIPDDGSVIREQNVLKSATISSLRGGDMVTAYSDTQFLILLPQANIKNSEKAVKRIMTNYHKVCRNKDLRIMYKFLPVEVPAPLDSSDRKAPGESGEDYGDTF</sequence>
<dbReference type="InterPro" id="IPR011990">
    <property type="entry name" value="TPR-like_helical_dom_sf"/>
</dbReference>
<name>A0A7G9WEP6_9FIRM</name>
<dbReference type="KEGG" id="caml:H6X83_09355"/>
<gene>
    <name evidence="5" type="ORF">H6X83_09355</name>
</gene>
<dbReference type="SUPFAM" id="SSF48452">
    <property type="entry name" value="TPR-like"/>
    <property type="match status" value="1"/>
</dbReference>
<keyword evidence="6" id="KW-1185">Reference proteome</keyword>
<dbReference type="InterPro" id="IPR005158">
    <property type="entry name" value="BTAD"/>
</dbReference>
<evidence type="ECO:0000256" key="1">
    <source>
        <dbReference type="ARBA" id="ARBA00023015"/>
    </source>
</evidence>
<dbReference type="Pfam" id="PF03704">
    <property type="entry name" value="BTAD"/>
    <property type="match status" value="1"/>
</dbReference>
<feature type="region of interest" description="Disordered" evidence="3">
    <location>
        <begin position="404"/>
        <end position="423"/>
    </location>
</feature>
<evidence type="ECO:0000313" key="5">
    <source>
        <dbReference type="EMBL" id="QNO17158.1"/>
    </source>
</evidence>
<evidence type="ECO:0000313" key="6">
    <source>
        <dbReference type="Proteomes" id="UP000516046"/>
    </source>
</evidence>
<accession>A0A7G9WEP6</accession>
<proteinExistence type="predicted"/>